<reference evidence="1 2" key="1">
    <citation type="submission" date="2020-09" db="EMBL/GenBank/DDBJ databases">
        <title>Investigation of environmental microbes.</title>
        <authorList>
            <person name="Ou Y."/>
            <person name="Kang Q."/>
        </authorList>
    </citation>
    <scope>NUCLEOTIDE SEQUENCE [LARGE SCALE GENOMIC DNA]</scope>
    <source>
        <strain evidence="1 2">KJZ-14</strain>
    </source>
</reference>
<gene>
    <name evidence="1" type="ORF">IDM49_01465</name>
</gene>
<dbReference type="KEGG" id="rter:IDM49_01465"/>
<organism evidence="1 2">
    <name type="scientific">Rothia terrae</name>
    <dbReference type="NCBI Taxonomy" id="396015"/>
    <lineage>
        <taxon>Bacteria</taxon>
        <taxon>Bacillati</taxon>
        <taxon>Actinomycetota</taxon>
        <taxon>Actinomycetes</taxon>
        <taxon>Micrococcales</taxon>
        <taxon>Micrococcaceae</taxon>
        <taxon>Rothia</taxon>
    </lineage>
</organism>
<keyword evidence="2" id="KW-1185">Reference proteome</keyword>
<dbReference type="RefSeq" id="WP_190724780.1">
    <property type="nucleotide sequence ID" value="NZ_CP061539.1"/>
</dbReference>
<dbReference type="AlphaFoldDB" id="A0A7H2BEA0"/>
<evidence type="ECO:0000313" key="1">
    <source>
        <dbReference type="EMBL" id="QNV37996.1"/>
    </source>
</evidence>
<dbReference type="Proteomes" id="UP000516404">
    <property type="component" value="Chromosome"/>
</dbReference>
<evidence type="ECO:0000313" key="2">
    <source>
        <dbReference type="Proteomes" id="UP000516404"/>
    </source>
</evidence>
<accession>A0A7H2BEA0</accession>
<protein>
    <submittedName>
        <fullName evidence="1">Uncharacterized protein</fullName>
    </submittedName>
</protein>
<sequence length="239" mass="27004">MKLSPTHRARTPYLFHFDQQSVALGEAHFLGYIDTLLRSLDVPTQTTYWDQVYLAQMENQFGEFTSPSLLEVGAQDNSDMINSVGAPLTEPELWDKFEAAIFAQMSWPKQDEKLYLPSLPEWLQNARAWEFDPVAPAQGPGNIGGWVRTRGRTGAGYPVGLFQLTDPQSFWVLGSPEDLASVHELCLEMARIRSGFQQTTAYLGHDLLFSSLALPLECRQPLEEELYIAGIDTETLFWE</sequence>
<dbReference type="EMBL" id="CP061539">
    <property type="protein sequence ID" value="QNV37996.1"/>
    <property type="molecule type" value="Genomic_DNA"/>
</dbReference>
<proteinExistence type="predicted"/>
<name>A0A7H2BEA0_9MICC</name>
<dbReference type="GeneID" id="96622890"/>